<dbReference type="PANTHER" id="PTHR31462:SF5">
    <property type="entry name" value="ENDOSOMAL_LYSOSOMAL PROTON CHANNEL TMEM175"/>
    <property type="match status" value="1"/>
</dbReference>
<evidence type="ECO:0000256" key="12">
    <source>
        <dbReference type="ARBA" id="ARBA00034430"/>
    </source>
</evidence>
<organism evidence="15 16">
    <name type="scientific">Microlunatus kandeliicorticis</name>
    <dbReference type="NCBI Taxonomy" id="1759536"/>
    <lineage>
        <taxon>Bacteria</taxon>
        <taxon>Bacillati</taxon>
        <taxon>Actinomycetota</taxon>
        <taxon>Actinomycetes</taxon>
        <taxon>Propionibacteriales</taxon>
        <taxon>Propionibacteriaceae</taxon>
        <taxon>Microlunatus</taxon>
    </lineage>
</organism>
<evidence type="ECO:0000256" key="5">
    <source>
        <dbReference type="ARBA" id="ARBA00022692"/>
    </source>
</evidence>
<name>A0A7W3IVD6_9ACTN</name>
<evidence type="ECO:0000256" key="3">
    <source>
        <dbReference type="ARBA" id="ARBA00022448"/>
    </source>
</evidence>
<dbReference type="Proteomes" id="UP000523079">
    <property type="component" value="Unassembled WGS sequence"/>
</dbReference>
<keyword evidence="4" id="KW-0633">Potassium transport</keyword>
<evidence type="ECO:0000256" key="11">
    <source>
        <dbReference type="ARBA" id="ARBA00023303"/>
    </source>
</evidence>
<keyword evidence="5 14" id="KW-0812">Transmembrane</keyword>
<evidence type="ECO:0000256" key="8">
    <source>
        <dbReference type="ARBA" id="ARBA00022989"/>
    </source>
</evidence>
<proteinExistence type="inferred from homology"/>
<evidence type="ECO:0000256" key="14">
    <source>
        <dbReference type="SAM" id="Phobius"/>
    </source>
</evidence>
<evidence type="ECO:0000313" key="15">
    <source>
        <dbReference type="EMBL" id="MBA8795963.1"/>
    </source>
</evidence>
<gene>
    <name evidence="15" type="ORF">FHX74_003604</name>
</gene>
<feature type="transmembrane region" description="Helical" evidence="14">
    <location>
        <begin position="34"/>
        <end position="51"/>
    </location>
</feature>
<evidence type="ECO:0000256" key="2">
    <source>
        <dbReference type="ARBA" id="ARBA00006920"/>
    </source>
</evidence>
<comment type="caution">
    <text evidence="15">The sequence shown here is derived from an EMBL/GenBank/DDBJ whole genome shotgun (WGS) entry which is preliminary data.</text>
</comment>
<evidence type="ECO:0000256" key="1">
    <source>
        <dbReference type="ARBA" id="ARBA00004141"/>
    </source>
</evidence>
<keyword evidence="6" id="KW-0631">Potassium channel</keyword>
<dbReference type="InterPro" id="IPR010617">
    <property type="entry name" value="TMEM175-like"/>
</dbReference>
<accession>A0A7W3IVD6</accession>
<dbReference type="Pfam" id="PF06736">
    <property type="entry name" value="TMEM175"/>
    <property type="match status" value="1"/>
</dbReference>
<feature type="transmembrane region" description="Helical" evidence="14">
    <location>
        <begin position="71"/>
        <end position="89"/>
    </location>
</feature>
<keyword evidence="9" id="KW-0406">Ion transport</keyword>
<keyword evidence="3" id="KW-0813">Transport</keyword>
<feature type="transmembrane region" description="Helical" evidence="14">
    <location>
        <begin position="140"/>
        <end position="159"/>
    </location>
</feature>
<dbReference type="GO" id="GO:0005267">
    <property type="term" value="F:potassium channel activity"/>
    <property type="evidence" value="ECO:0007669"/>
    <property type="project" value="UniProtKB-KW"/>
</dbReference>
<dbReference type="GO" id="GO:0016020">
    <property type="term" value="C:membrane"/>
    <property type="evidence" value="ECO:0007669"/>
    <property type="project" value="UniProtKB-SubCell"/>
</dbReference>
<comment type="similarity">
    <text evidence="2">Belongs to the TMEM175 family.</text>
</comment>
<keyword evidence="8 14" id="KW-1133">Transmembrane helix</keyword>
<feature type="region of interest" description="Disordered" evidence="13">
    <location>
        <begin position="229"/>
        <end position="248"/>
    </location>
</feature>
<dbReference type="PANTHER" id="PTHR31462">
    <property type="entry name" value="ENDOSOMAL/LYSOSOMAL POTASSIUM CHANNEL TMEM175"/>
    <property type="match status" value="1"/>
</dbReference>
<keyword evidence="16" id="KW-1185">Reference proteome</keyword>
<dbReference type="EMBL" id="JACGWT010000006">
    <property type="protein sequence ID" value="MBA8795963.1"/>
    <property type="molecule type" value="Genomic_DNA"/>
</dbReference>
<evidence type="ECO:0000256" key="4">
    <source>
        <dbReference type="ARBA" id="ARBA00022538"/>
    </source>
</evidence>
<evidence type="ECO:0000256" key="9">
    <source>
        <dbReference type="ARBA" id="ARBA00023065"/>
    </source>
</evidence>
<evidence type="ECO:0000256" key="10">
    <source>
        <dbReference type="ARBA" id="ARBA00023136"/>
    </source>
</evidence>
<evidence type="ECO:0000256" key="13">
    <source>
        <dbReference type="SAM" id="MobiDB-lite"/>
    </source>
</evidence>
<protein>
    <submittedName>
        <fullName evidence="15">Putative membrane protein</fullName>
    </submittedName>
</protein>
<evidence type="ECO:0000313" key="16">
    <source>
        <dbReference type="Proteomes" id="UP000523079"/>
    </source>
</evidence>
<reference evidence="15 16" key="1">
    <citation type="submission" date="2020-07" db="EMBL/GenBank/DDBJ databases">
        <title>Sequencing the genomes of 1000 actinobacteria strains.</title>
        <authorList>
            <person name="Klenk H.-P."/>
        </authorList>
    </citation>
    <scope>NUCLEOTIDE SEQUENCE [LARGE SCALE GENOMIC DNA]</scope>
    <source>
        <strain evidence="15 16">DSM 100723</strain>
    </source>
</reference>
<comment type="subcellular location">
    <subcellularLocation>
        <location evidence="1">Membrane</location>
        <topology evidence="1">Multi-pass membrane protein</topology>
    </subcellularLocation>
</comment>
<evidence type="ECO:0000256" key="6">
    <source>
        <dbReference type="ARBA" id="ARBA00022826"/>
    </source>
</evidence>
<comment type="catalytic activity">
    <reaction evidence="12">
        <text>K(+)(in) = K(+)(out)</text>
        <dbReference type="Rhea" id="RHEA:29463"/>
        <dbReference type="ChEBI" id="CHEBI:29103"/>
    </reaction>
</comment>
<keyword evidence="10 14" id="KW-0472">Membrane</keyword>
<sequence length="248" mass="27653">MTSEATPGRATDSVAEDERERIEADVEFAAAERLTFFSDAVVAIALTLLALELPVPEGDSIREVLRGLQDGIGEYIAFAISFAVISGHWRNHHRVFRYVARVDRRFIQLNLLWLFLVVITPWSTRLLSDGEINILRFGQYAAIQTVEFSLLAIMINVLIRSDMLRPGTDPARLEESLHRVVPVAVGFGLSIACYPLLVLLGLSPYLSYALWGVLPTVVGFAGRALRRQPTAQLPDGPTRPPKRYRGNR</sequence>
<dbReference type="RefSeq" id="WP_182561557.1">
    <property type="nucleotide sequence ID" value="NZ_JACGWT010000006.1"/>
</dbReference>
<feature type="transmembrane region" description="Helical" evidence="14">
    <location>
        <begin position="109"/>
        <end position="128"/>
    </location>
</feature>
<dbReference type="GO" id="GO:0015252">
    <property type="term" value="F:proton channel activity"/>
    <property type="evidence" value="ECO:0007669"/>
    <property type="project" value="InterPro"/>
</dbReference>
<feature type="transmembrane region" description="Helical" evidence="14">
    <location>
        <begin position="180"/>
        <end position="202"/>
    </location>
</feature>
<feature type="transmembrane region" description="Helical" evidence="14">
    <location>
        <begin position="208"/>
        <end position="225"/>
    </location>
</feature>
<keyword evidence="7" id="KW-0630">Potassium</keyword>
<keyword evidence="11" id="KW-0407">Ion channel</keyword>
<evidence type="ECO:0000256" key="7">
    <source>
        <dbReference type="ARBA" id="ARBA00022958"/>
    </source>
</evidence>
<dbReference type="AlphaFoldDB" id="A0A7W3IVD6"/>